<proteinExistence type="predicted"/>
<dbReference type="AlphaFoldDB" id="A0AAW1A2T2"/>
<feature type="region of interest" description="Disordered" evidence="1">
    <location>
        <begin position="1"/>
        <end position="56"/>
    </location>
</feature>
<reference evidence="2 3" key="1">
    <citation type="submission" date="2024-05" db="EMBL/GenBank/DDBJ databases">
        <title>The nuclear and mitochondrial genome assemblies of Tetragonisca angustula (Apidae: Meliponini), a tiny yet remarkable pollinator in the Neotropics.</title>
        <authorList>
            <person name="Ferrari R."/>
            <person name="Ricardo P.C."/>
            <person name="Dias F.C."/>
            <person name="Araujo N.S."/>
            <person name="Soares D.O."/>
            <person name="Zhou Q.-S."/>
            <person name="Zhu C.-D."/>
            <person name="Coutinho L."/>
            <person name="Airas M.C."/>
            <person name="Batista T.M."/>
        </authorList>
    </citation>
    <scope>NUCLEOTIDE SEQUENCE [LARGE SCALE GENOMIC DNA]</scope>
    <source>
        <strain evidence="2">ASF017062</strain>
        <tissue evidence="2">Abdomen</tissue>
    </source>
</reference>
<evidence type="ECO:0000313" key="2">
    <source>
        <dbReference type="EMBL" id="KAK9304142.1"/>
    </source>
</evidence>
<name>A0AAW1A2T2_9HYME</name>
<sequence>MYANDTEKFSSSLSIDRGGLGLSRCGTRGGHVKPKKSESAGLASKPDSPNYPDFPEKPAFTGVIWEKARPQIAFSAVIYPSTFFSA</sequence>
<accession>A0AAW1A2T2</accession>
<organism evidence="2 3">
    <name type="scientific">Tetragonisca angustula</name>
    <dbReference type="NCBI Taxonomy" id="166442"/>
    <lineage>
        <taxon>Eukaryota</taxon>
        <taxon>Metazoa</taxon>
        <taxon>Ecdysozoa</taxon>
        <taxon>Arthropoda</taxon>
        <taxon>Hexapoda</taxon>
        <taxon>Insecta</taxon>
        <taxon>Pterygota</taxon>
        <taxon>Neoptera</taxon>
        <taxon>Endopterygota</taxon>
        <taxon>Hymenoptera</taxon>
        <taxon>Apocrita</taxon>
        <taxon>Aculeata</taxon>
        <taxon>Apoidea</taxon>
        <taxon>Anthophila</taxon>
        <taxon>Apidae</taxon>
        <taxon>Tetragonisca</taxon>
    </lineage>
</organism>
<protein>
    <submittedName>
        <fullName evidence="2">Uncharacterized protein</fullName>
    </submittedName>
</protein>
<gene>
    <name evidence="2" type="ORF">QLX08_004408</name>
</gene>
<comment type="caution">
    <text evidence="2">The sequence shown here is derived from an EMBL/GenBank/DDBJ whole genome shotgun (WGS) entry which is preliminary data.</text>
</comment>
<evidence type="ECO:0000256" key="1">
    <source>
        <dbReference type="SAM" id="MobiDB-lite"/>
    </source>
</evidence>
<dbReference type="EMBL" id="JAWNGG020000066">
    <property type="protein sequence ID" value="KAK9304142.1"/>
    <property type="molecule type" value="Genomic_DNA"/>
</dbReference>
<dbReference type="Proteomes" id="UP001432146">
    <property type="component" value="Unassembled WGS sequence"/>
</dbReference>
<keyword evidence="3" id="KW-1185">Reference proteome</keyword>
<evidence type="ECO:0000313" key="3">
    <source>
        <dbReference type="Proteomes" id="UP001432146"/>
    </source>
</evidence>